<dbReference type="EMBL" id="FWXW01000013">
    <property type="protein sequence ID" value="SMC88220.1"/>
    <property type="molecule type" value="Genomic_DNA"/>
</dbReference>
<gene>
    <name evidence="1" type="ORF">SAMN02745168_0215</name>
</gene>
<feature type="non-terminal residue" evidence="1">
    <location>
        <position position="1"/>
    </location>
</feature>
<proteinExistence type="predicted"/>
<organism evidence="1 2">
    <name type="scientific">Papillibacter cinnamivorans DSM 12816</name>
    <dbReference type="NCBI Taxonomy" id="1122930"/>
    <lineage>
        <taxon>Bacteria</taxon>
        <taxon>Bacillati</taxon>
        <taxon>Bacillota</taxon>
        <taxon>Clostridia</taxon>
        <taxon>Eubacteriales</taxon>
        <taxon>Oscillospiraceae</taxon>
        <taxon>Papillibacter</taxon>
    </lineage>
</organism>
<dbReference type="Proteomes" id="UP000192790">
    <property type="component" value="Unassembled WGS sequence"/>
</dbReference>
<sequence length="200" mass="21099">PGIGVVKNLDEAGTVLKALFNGAETLTPALAAAAKISPEAAEWLMKGIAKYGDTVTDLLHGAAKNADDAAEWGLLVSAVRKAEDSGGILKSADELIEGAGDAKSILNSGSKTDALKSVEDLPSNIQPKIKSFFKGGSNSYIDFSVEPMENGSYMVKMTKPGNVPGSKASYYKVIDYNGNTIRVYKETYDPAGNLVHVKDK</sequence>
<name>A0A1W2CSL2_9FIRM</name>
<evidence type="ECO:0000313" key="1">
    <source>
        <dbReference type="EMBL" id="SMC88220.1"/>
    </source>
</evidence>
<protein>
    <submittedName>
        <fullName evidence="1">Uncharacterized protein</fullName>
    </submittedName>
</protein>
<dbReference type="RefSeq" id="WP_200809730.1">
    <property type="nucleotide sequence ID" value="NZ_FWXW01000013.1"/>
</dbReference>
<dbReference type="AlphaFoldDB" id="A0A1W2CSL2"/>
<evidence type="ECO:0000313" key="2">
    <source>
        <dbReference type="Proteomes" id="UP000192790"/>
    </source>
</evidence>
<reference evidence="1 2" key="1">
    <citation type="submission" date="2017-04" db="EMBL/GenBank/DDBJ databases">
        <authorList>
            <person name="Afonso C.L."/>
            <person name="Miller P.J."/>
            <person name="Scott M.A."/>
            <person name="Spackman E."/>
            <person name="Goraichik I."/>
            <person name="Dimitrov K.M."/>
            <person name="Suarez D.L."/>
            <person name="Swayne D.E."/>
        </authorList>
    </citation>
    <scope>NUCLEOTIDE SEQUENCE [LARGE SCALE GENOMIC DNA]</scope>
    <source>
        <strain evidence="1 2">DSM 12816</strain>
    </source>
</reference>
<accession>A0A1W2CSL2</accession>
<keyword evidence="2" id="KW-1185">Reference proteome</keyword>